<proteinExistence type="predicted"/>
<feature type="domain" description="GST N-terminal" evidence="2">
    <location>
        <begin position="265"/>
        <end position="347"/>
    </location>
</feature>
<dbReference type="PANTHER" id="PTHR45288:SF1">
    <property type="entry name" value="THIOREDOXIN FAMILY PROTEIN"/>
    <property type="match status" value="1"/>
</dbReference>
<reference evidence="3" key="1">
    <citation type="submission" date="2021-01" db="EMBL/GenBank/DDBJ databases">
        <authorList>
            <person name="Corre E."/>
            <person name="Pelletier E."/>
            <person name="Niang G."/>
            <person name="Scheremetjew M."/>
            <person name="Finn R."/>
            <person name="Kale V."/>
            <person name="Holt S."/>
            <person name="Cochrane G."/>
            <person name="Meng A."/>
            <person name="Brown T."/>
            <person name="Cohen L."/>
        </authorList>
    </citation>
    <scope>NUCLEOTIDE SEQUENCE</scope>
    <source>
        <strain evidence="3">Pop2</strain>
    </source>
</reference>
<dbReference type="SUPFAM" id="SSF52833">
    <property type="entry name" value="Thioredoxin-like"/>
    <property type="match status" value="3"/>
</dbReference>
<evidence type="ECO:0000256" key="1">
    <source>
        <dbReference type="SAM" id="MobiDB-lite"/>
    </source>
</evidence>
<accession>A0A6U3SJ74</accession>
<feature type="region of interest" description="Disordered" evidence="1">
    <location>
        <begin position="508"/>
        <end position="529"/>
    </location>
</feature>
<dbReference type="AlphaFoldDB" id="A0A6U3SJ74"/>
<gene>
    <name evidence="3" type="ORF">DBRI1063_LOCUS16314</name>
</gene>
<dbReference type="PROSITE" id="PS50404">
    <property type="entry name" value="GST_NTER"/>
    <property type="match status" value="1"/>
</dbReference>
<organism evidence="3">
    <name type="scientific">Ditylum brightwellii</name>
    <dbReference type="NCBI Taxonomy" id="49249"/>
    <lineage>
        <taxon>Eukaryota</taxon>
        <taxon>Sar</taxon>
        <taxon>Stramenopiles</taxon>
        <taxon>Ochrophyta</taxon>
        <taxon>Bacillariophyta</taxon>
        <taxon>Mediophyceae</taxon>
        <taxon>Lithodesmiophycidae</taxon>
        <taxon>Lithodesmiales</taxon>
        <taxon>Lithodesmiaceae</taxon>
        <taxon>Ditylum</taxon>
    </lineage>
</organism>
<feature type="compositionally biased region" description="Basic and acidic residues" evidence="1">
    <location>
        <begin position="508"/>
        <end position="517"/>
    </location>
</feature>
<dbReference type="Gene3D" id="3.40.30.10">
    <property type="entry name" value="Glutaredoxin"/>
    <property type="match status" value="2"/>
</dbReference>
<dbReference type="Pfam" id="PF13417">
    <property type="entry name" value="GST_N_3"/>
    <property type="match status" value="1"/>
</dbReference>
<dbReference type="InterPro" id="IPR036249">
    <property type="entry name" value="Thioredoxin-like_sf"/>
</dbReference>
<sequence>MRNQEIMWKRQYLCLEAVIALISLLLNNSLQATAFTTAGRSNRNSYNIESSTFITTSSKHVTVKPSSSILRMSVPTSIDTLTSGFASIARLPFGVTVSSPESSSPSLPRLLQLYDIENSRDCRMVRERITELDLEVDVVIPSAPNSRVFKDQMYKYHLSGSSSSNRGGVVPRLVVLENKGGSKGEEKVLIGTDEILSYLDEKFGERSSSMDTNQAEESPGLKDAFQDLLFDILSYVPSILRNGRGESVCNAALLTKKYTVPRPVEPLILYSYEGNQFCRLVREVLTELDIPYTLKSAGKLSPRRDELFNLTGGSTQCPFIVDPNTNVRMAESKDIIKYLYRNYALWTPPNELLRTVSDLIMTPIVSPLVRKLAPVQAKSSSQTGGENQVLYEQELEQVTQEIISEIESSNVVIYTYKLSPFCTETTTLLDNLNLPYQEISLGYEWIPGLISNDNGAMKREALNQLTGQSSLPNIFVNGKSIGGIFSGTPGLLPALEDGTFFDLVEKTEGDEIQKDGGSDSDDNKDDDTSKKIKAVTSSFAKSLGIAAAGNTGTMAEQQE</sequence>
<name>A0A6U3SJ74_9STRA</name>
<dbReference type="PANTHER" id="PTHR45288">
    <property type="entry name" value="THIOREDOXIN FAMILY PROTEIN"/>
    <property type="match status" value="1"/>
</dbReference>
<dbReference type="InterPro" id="IPR002109">
    <property type="entry name" value="Glutaredoxin"/>
</dbReference>
<dbReference type="EMBL" id="HBGN01025474">
    <property type="protein sequence ID" value="CAD9340523.1"/>
    <property type="molecule type" value="Transcribed_RNA"/>
</dbReference>
<dbReference type="InterPro" id="IPR004045">
    <property type="entry name" value="Glutathione_S-Trfase_N"/>
</dbReference>
<evidence type="ECO:0000313" key="3">
    <source>
        <dbReference type="EMBL" id="CAD9340523.1"/>
    </source>
</evidence>
<dbReference type="Pfam" id="PF00462">
    <property type="entry name" value="Glutaredoxin"/>
    <property type="match status" value="1"/>
</dbReference>
<protein>
    <recommendedName>
        <fullName evidence="2">GST N-terminal domain-containing protein</fullName>
    </recommendedName>
</protein>
<dbReference type="PROSITE" id="PS51354">
    <property type="entry name" value="GLUTAREDOXIN_2"/>
    <property type="match status" value="2"/>
</dbReference>
<evidence type="ECO:0000259" key="2">
    <source>
        <dbReference type="PROSITE" id="PS50404"/>
    </source>
</evidence>